<dbReference type="Pfam" id="PF00722">
    <property type="entry name" value="Glyco_hydro_16"/>
    <property type="match status" value="1"/>
</dbReference>
<dbReference type="Proteomes" id="UP000535937">
    <property type="component" value="Unassembled WGS sequence"/>
</dbReference>
<gene>
    <name evidence="3" type="ORF">FHS09_002057</name>
</gene>
<dbReference type="GO" id="GO:0005975">
    <property type="term" value="P:carbohydrate metabolic process"/>
    <property type="evidence" value="ECO:0007669"/>
    <property type="project" value="InterPro"/>
</dbReference>
<dbReference type="CDD" id="cd00161">
    <property type="entry name" value="beta-trefoil_Ricin-like"/>
    <property type="match status" value="1"/>
</dbReference>
<dbReference type="Gene3D" id="2.60.120.200">
    <property type="match status" value="1"/>
</dbReference>
<dbReference type="InterPro" id="IPR000772">
    <property type="entry name" value="Ricin_B_lectin"/>
</dbReference>
<dbReference type="PROSITE" id="PS51762">
    <property type="entry name" value="GH16_2"/>
    <property type="match status" value="1"/>
</dbReference>
<protein>
    <submittedName>
        <fullName evidence="3">Beta-glucanase (GH16 family)</fullName>
    </submittedName>
</protein>
<comment type="caution">
    <text evidence="3">The sequence shown here is derived from an EMBL/GenBank/DDBJ whole genome shotgun (WGS) entry which is preliminary data.</text>
</comment>
<sequence length="411" mass="46782">MAAFHAQSSFIFDVNNLLLCGRYSQRALCHRFPLSGLALDVASQSTSNGANIQQWSYHHGTNQQFDVTDLGNGYYSIRPAHSAKSLDVWDFSTESGGEIRQYSYVGTNNQQWQINELGNGYVSIISRHSGKALDVWEHSTSNGGDIRQYTYYGTHNQQFELIQARDMYPETESLSLVWSEEFAYTGLPDSTYWGYEEGLVRNNEAQYYTVARPENAWVENGVLTITAHRENYEGAAYTSASLKTSEKVDWTYGRFEMRAKIDVRSGMWPAFWMLGYGKWPENGEIDIMEYYQNKILANVAWKANNSDPWSAAWDSSSRSLSSLRDINPNWENEFHVWTMDWNANTIRLYVDGALMNETDLSNVANPDGSNPFVDSPKYMLVNLAIGGNNGGDPSNTEFPAKYEVDYIRVYQ</sequence>
<reference evidence="3 4" key="1">
    <citation type="submission" date="2020-08" db="EMBL/GenBank/DDBJ databases">
        <title>Genomic Encyclopedia of Type Strains, Phase III (KMG-III): the genomes of soil and plant-associated and newly described type strains.</title>
        <authorList>
            <person name="Whitman W."/>
        </authorList>
    </citation>
    <scope>NUCLEOTIDE SEQUENCE [LARGE SCALE GENOMIC DNA]</scope>
    <source>
        <strain evidence="3 4">CECT 8799</strain>
    </source>
</reference>
<name>A0A7W4WBV7_9GAMM</name>
<dbReference type="AlphaFoldDB" id="A0A7W4WBV7"/>
<evidence type="ECO:0000256" key="1">
    <source>
        <dbReference type="ARBA" id="ARBA00006865"/>
    </source>
</evidence>
<dbReference type="Gene3D" id="2.80.10.50">
    <property type="match status" value="3"/>
</dbReference>
<dbReference type="InterPro" id="IPR013320">
    <property type="entry name" value="ConA-like_dom_sf"/>
</dbReference>
<dbReference type="SUPFAM" id="SSF50370">
    <property type="entry name" value="Ricin B-like lectins"/>
    <property type="match status" value="1"/>
</dbReference>
<keyword evidence="4" id="KW-1185">Reference proteome</keyword>
<evidence type="ECO:0000259" key="2">
    <source>
        <dbReference type="PROSITE" id="PS51762"/>
    </source>
</evidence>
<proteinExistence type="inferred from homology"/>
<dbReference type="InterPro" id="IPR050546">
    <property type="entry name" value="Glycosyl_Hydrlase_16"/>
</dbReference>
<dbReference type="PROSITE" id="PS50231">
    <property type="entry name" value="RICIN_B_LECTIN"/>
    <property type="match status" value="1"/>
</dbReference>
<dbReference type="PANTHER" id="PTHR10963">
    <property type="entry name" value="GLYCOSYL HYDROLASE-RELATED"/>
    <property type="match status" value="1"/>
</dbReference>
<dbReference type="CDD" id="cd08023">
    <property type="entry name" value="GH16_laminarinase_like"/>
    <property type="match status" value="1"/>
</dbReference>
<dbReference type="RefSeq" id="WP_343057460.1">
    <property type="nucleotide sequence ID" value="NZ_JACHWZ010000008.1"/>
</dbReference>
<feature type="domain" description="GH16" evidence="2">
    <location>
        <begin position="161"/>
        <end position="411"/>
    </location>
</feature>
<dbReference type="SUPFAM" id="SSF49899">
    <property type="entry name" value="Concanavalin A-like lectins/glucanases"/>
    <property type="match status" value="1"/>
</dbReference>
<accession>A0A7W4WBV7</accession>
<evidence type="ECO:0000313" key="3">
    <source>
        <dbReference type="EMBL" id="MBB3061224.1"/>
    </source>
</evidence>
<organism evidence="3 4">
    <name type="scientific">Microbulbifer rhizosphaerae</name>
    <dbReference type="NCBI Taxonomy" id="1562603"/>
    <lineage>
        <taxon>Bacteria</taxon>
        <taxon>Pseudomonadati</taxon>
        <taxon>Pseudomonadota</taxon>
        <taxon>Gammaproteobacteria</taxon>
        <taxon>Cellvibrionales</taxon>
        <taxon>Microbulbiferaceae</taxon>
        <taxon>Microbulbifer</taxon>
    </lineage>
</organism>
<dbReference type="Pfam" id="PF14200">
    <property type="entry name" value="RicinB_lectin_2"/>
    <property type="match status" value="2"/>
</dbReference>
<evidence type="ECO:0000313" key="4">
    <source>
        <dbReference type="Proteomes" id="UP000535937"/>
    </source>
</evidence>
<dbReference type="InterPro" id="IPR000757">
    <property type="entry name" value="Beta-glucanase-like"/>
</dbReference>
<dbReference type="PANTHER" id="PTHR10963:SF55">
    <property type="entry name" value="GLYCOSIDE HYDROLASE FAMILY 16 PROTEIN"/>
    <property type="match status" value="1"/>
</dbReference>
<dbReference type="SMART" id="SM00458">
    <property type="entry name" value="RICIN"/>
    <property type="match status" value="1"/>
</dbReference>
<dbReference type="GO" id="GO:0004553">
    <property type="term" value="F:hydrolase activity, hydrolyzing O-glycosyl compounds"/>
    <property type="evidence" value="ECO:0007669"/>
    <property type="project" value="InterPro"/>
</dbReference>
<dbReference type="InterPro" id="IPR035992">
    <property type="entry name" value="Ricin_B-like_lectins"/>
</dbReference>
<comment type="similarity">
    <text evidence="1">Belongs to the glycosyl hydrolase 16 family.</text>
</comment>
<dbReference type="EMBL" id="JACHWZ010000008">
    <property type="protein sequence ID" value="MBB3061224.1"/>
    <property type="molecule type" value="Genomic_DNA"/>
</dbReference>